<name>A0A510IAR3_9VIBR</name>
<dbReference type="AlphaFoldDB" id="A0A510IAR3"/>
<dbReference type="RefSeq" id="WP_143693399.1">
    <property type="nucleotide sequence ID" value="NZ_AP019799.1"/>
</dbReference>
<evidence type="ECO:0000313" key="3">
    <source>
        <dbReference type="Proteomes" id="UP000315115"/>
    </source>
</evidence>
<keyword evidence="1" id="KW-0812">Transmembrane</keyword>
<evidence type="ECO:0000313" key="2">
    <source>
        <dbReference type="EMBL" id="BBL90521.1"/>
    </source>
</evidence>
<feature type="transmembrane region" description="Helical" evidence="1">
    <location>
        <begin position="6"/>
        <end position="25"/>
    </location>
</feature>
<reference evidence="3" key="1">
    <citation type="submission" date="2019-07" db="EMBL/GenBank/DDBJ databases">
        <title>Complete Genome Sequences of Vibrion rotiferianus strain AM7.</title>
        <authorList>
            <person name="Miyazaki K."/>
            <person name="Wiseschart A."/>
            <person name="Pootanakit K."/>
            <person name="Ishimori K."/>
            <person name="Kitahara K."/>
        </authorList>
    </citation>
    <scope>NUCLEOTIDE SEQUENCE [LARGE SCALE GENOMIC DNA]</scope>
    <source>
        <strain evidence="3">AM7</strain>
    </source>
</reference>
<keyword evidence="1" id="KW-1133">Transmembrane helix</keyword>
<dbReference type="Proteomes" id="UP000315115">
    <property type="component" value="Chromosome 2"/>
</dbReference>
<dbReference type="EMBL" id="AP019799">
    <property type="protein sequence ID" value="BBL90521.1"/>
    <property type="molecule type" value="Genomic_DNA"/>
</dbReference>
<evidence type="ECO:0000256" key="1">
    <source>
        <dbReference type="SAM" id="Phobius"/>
    </source>
</evidence>
<keyword evidence="1" id="KW-0472">Membrane</keyword>
<organism evidence="2 3">
    <name type="scientific">Vibrio rotiferianus</name>
    <dbReference type="NCBI Taxonomy" id="190895"/>
    <lineage>
        <taxon>Bacteria</taxon>
        <taxon>Pseudomonadati</taxon>
        <taxon>Pseudomonadota</taxon>
        <taxon>Gammaproteobacteria</taxon>
        <taxon>Vibrionales</taxon>
        <taxon>Vibrionaceae</taxon>
        <taxon>Vibrio</taxon>
    </lineage>
</organism>
<gene>
    <name evidence="2" type="ORF">VroAM7_31740</name>
</gene>
<sequence>MWEFIQNYAGMIALMALFPLMMFVLNPKENIVSLVKEVRSDSNERIAVLEQRVAELEKKLEQSS</sequence>
<proteinExistence type="predicted"/>
<protein>
    <submittedName>
        <fullName evidence="2">Uncharacterized protein</fullName>
    </submittedName>
</protein>
<accession>A0A510IAR3</accession>